<dbReference type="Pfam" id="PF05680">
    <property type="entry name" value="ATP-synt_E"/>
    <property type="match status" value="1"/>
</dbReference>
<keyword evidence="11 15" id="KW-0066">ATP synthesis</keyword>
<keyword evidence="5 15" id="KW-0375">Hydrogen ion transport</keyword>
<comment type="subcellular location">
    <subcellularLocation>
        <location evidence="1 15">Mitochondrion inner membrane</location>
    </subcellularLocation>
</comment>
<keyword evidence="6 15" id="KW-0999">Mitochondrion inner membrane</keyword>
<protein>
    <recommendedName>
        <fullName evidence="14 15">ATP synthase F(0) complex subunit e, mitochondrial</fullName>
    </recommendedName>
</protein>
<dbReference type="InterPro" id="IPR008386">
    <property type="entry name" value="ATP_synth_F0_esu_mt"/>
</dbReference>
<proteinExistence type="inferred from homology"/>
<dbReference type="GO" id="GO:0045259">
    <property type="term" value="C:proton-transporting ATP synthase complex"/>
    <property type="evidence" value="ECO:0007669"/>
    <property type="project" value="UniProtKB-UniRule"/>
</dbReference>
<comment type="subunit">
    <text evidence="15">F-type ATPases have 2 components, CF(1) - the catalytic core - and CF(0) - the membrane proton channel. CF(1) and CF(0) have multiple subunits.</text>
</comment>
<dbReference type="GO" id="GO:0005743">
    <property type="term" value="C:mitochondrial inner membrane"/>
    <property type="evidence" value="ECO:0007669"/>
    <property type="project" value="UniProtKB-SubCell"/>
</dbReference>
<dbReference type="AlphaFoldDB" id="A0A4C1XKN0"/>
<keyword evidence="3 15" id="KW-0813">Transport</keyword>
<dbReference type="GO" id="GO:0015986">
    <property type="term" value="P:proton motive force-driven ATP synthesis"/>
    <property type="evidence" value="ECO:0007669"/>
    <property type="project" value="InterPro"/>
</dbReference>
<dbReference type="PANTHER" id="PTHR12427">
    <property type="entry name" value="ATP SYNTHASE E CHAIN, MITOCHONDRIAL"/>
    <property type="match status" value="1"/>
</dbReference>
<keyword evidence="9 15" id="KW-0496">Mitochondrion</keyword>
<evidence type="ECO:0000256" key="12">
    <source>
        <dbReference type="ARBA" id="ARBA00057306"/>
    </source>
</evidence>
<dbReference type="Proteomes" id="UP000299102">
    <property type="component" value="Unassembled WGS sequence"/>
</dbReference>
<evidence type="ECO:0000256" key="7">
    <source>
        <dbReference type="ARBA" id="ARBA00022990"/>
    </source>
</evidence>
<evidence type="ECO:0000313" key="16">
    <source>
        <dbReference type="EMBL" id="GBP63670.1"/>
    </source>
</evidence>
<comment type="caution">
    <text evidence="16">The sequence shown here is derived from an EMBL/GenBank/DDBJ whole genome shotgun (WGS) entry which is preliminary data.</text>
</comment>
<comment type="subunit">
    <text evidence="13">Component of the ATP synthase complex composed at least of ATP5F1A/subunit alpha, ATP5F1B/subunit beta, ATP5MC1/subunit c (homooctomer), MT-ATP6/subunit a, MT-ATP8/subunit 8, ATP5ME/subunit e, ATP5MF/subunit f, ATP5MG/subunit g, ATP5MK/subunit k, ATP5MJ/subunit j, ATP5F1C/subunit gamma, ATP5F1D/subunit delta, ATP5F1E/subunit epsilon, ATP5PF/subunit F6, ATP5PB/subunit b, ATP5PD/subunit d, ATP5PO/subunit OSCP. ATP synthase complex consists of a soluble F(1) head domain (subunits alpha(3) and beta(3)) - the catalytic core - and a membrane F(0) domain - the membrane proton channel (subunits c, a, 8, e, f, g, k and j). These two domains are linked by a central stalk (subunits gamma, delta, and epsilon) rotating inside the F1 region and a stationary peripheral stalk (subunits F6, b, d, and OSCP).</text>
</comment>
<keyword evidence="8 15" id="KW-0406">Ion transport</keyword>
<keyword evidence="7" id="KW-0007">Acetylation</keyword>
<evidence type="ECO:0000313" key="17">
    <source>
        <dbReference type="Proteomes" id="UP000299102"/>
    </source>
</evidence>
<evidence type="ECO:0000256" key="6">
    <source>
        <dbReference type="ARBA" id="ARBA00022792"/>
    </source>
</evidence>
<organism evidence="16 17">
    <name type="scientific">Eumeta variegata</name>
    <name type="common">Bagworm moth</name>
    <name type="synonym">Eumeta japonica</name>
    <dbReference type="NCBI Taxonomy" id="151549"/>
    <lineage>
        <taxon>Eukaryota</taxon>
        <taxon>Metazoa</taxon>
        <taxon>Ecdysozoa</taxon>
        <taxon>Arthropoda</taxon>
        <taxon>Hexapoda</taxon>
        <taxon>Insecta</taxon>
        <taxon>Pterygota</taxon>
        <taxon>Neoptera</taxon>
        <taxon>Endopterygota</taxon>
        <taxon>Lepidoptera</taxon>
        <taxon>Glossata</taxon>
        <taxon>Ditrysia</taxon>
        <taxon>Tineoidea</taxon>
        <taxon>Psychidae</taxon>
        <taxon>Oiketicinae</taxon>
        <taxon>Eumeta</taxon>
    </lineage>
</organism>
<evidence type="ECO:0000256" key="5">
    <source>
        <dbReference type="ARBA" id="ARBA00022781"/>
    </source>
</evidence>
<accession>A0A4C1XKN0</accession>
<comment type="function">
    <text evidence="12 15">Subunit e, of the mitochondrial membrane ATP synthase complex (F(1)F(0) ATP synthase or Complex V) that produces ATP from ADP in the presence of a proton gradient across the membrane which is generated by electron transport complexes of the respiratory chain. ATP synthase complex consist of a soluble F(1) head domain - the catalytic core - and a membrane F(1) domain - the membrane proton channel. These two domains are linked by a central stalk rotating inside the F(1) region and a stationary peripheral stalk. During catalysis, ATP synthesis in the catalytic domain of F(1) is coupled via a rotary mechanism of the central stalk subunits to proton translocation. In vivo, can only synthesize ATP although its ATP hydrolase activity can be activated artificially in vitro. Part of the complex F(0) domain.</text>
</comment>
<evidence type="ECO:0000256" key="9">
    <source>
        <dbReference type="ARBA" id="ARBA00023128"/>
    </source>
</evidence>
<dbReference type="OrthoDB" id="9982108at2759"/>
<evidence type="ECO:0000256" key="13">
    <source>
        <dbReference type="ARBA" id="ARBA00064647"/>
    </source>
</evidence>
<keyword evidence="17" id="KW-1185">Reference proteome</keyword>
<dbReference type="STRING" id="151549.A0A4C1XKN0"/>
<comment type="similarity">
    <text evidence="2 15">Belongs to the ATPase e subunit family.</text>
</comment>
<evidence type="ECO:0000256" key="8">
    <source>
        <dbReference type="ARBA" id="ARBA00023065"/>
    </source>
</evidence>
<keyword evidence="4 15" id="KW-0138">CF(0)</keyword>
<name>A0A4C1XKN0_EUMVA</name>
<evidence type="ECO:0000256" key="2">
    <source>
        <dbReference type="ARBA" id="ARBA00007333"/>
    </source>
</evidence>
<dbReference type="EMBL" id="BGZK01000876">
    <property type="protein sequence ID" value="GBP63670.1"/>
    <property type="molecule type" value="Genomic_DNA"/>
</dbReference>
<keyword evidence="10" id="KW-0472">Membrane</keyword>
<gene>
    <name evidence="16" type="ORF">EVAR_82030_1</name>
</gene>
<reference evidence="16 17" key="1">
    <citation type="journal article" date="2019" name="Commun. Biol.">
        <title>The bagworm genome reveals a unique fibroin gene that provides high tensile strength.</title>
        <authorList>
            <person name="Kono N."/>
            <person name="Nakamura H."/>
            <person name="Ohtoshi R."/>
            <person name="Tomita M."/>
            <person name="Numata K."/>
            <person name="Arakawa K."/>
        </authorList>
    </citation>
    <scope>NUCLEOTIDE SEQUENCE [LARGE SCALE GENOMIC DNA]</scope>
</reference>
<evidence type="ECO:0000256" key="10">
    <source>
        <dbReference type="ARBA" id="ARBA00023136"/>
    </source>
</evidence>
<evidence type="ECO:0000256" key="4">
    <source>
        <dbReference type="ARBA" id="ARBA00022547"/>
    </source>
</evidence>
<sequence length="90" mass="10153">MSGLPYGPPVKVSPLIRFGRWSFLTTGILYGAFHQNRLSKKEAKLREIEAKEKAIRDVKLAEEKKRATEGLRAYALKEGNVCRNPKKLGP</sequence>
<dbReference type="PANTHER" id="PTHR12427:SF1">
    <property type="entry name" value="ATP SYNTHASE SUBUNIT E, MITOCHONDRIAL"/>
    <property type="match status" value="1"/>
</dbReference>
<evidence type="ECO:0000256" key="14">
    <source>
        <dbReference type="ARBA" id="ARBA00074682"/>
    </source>
</evidence>
<evidence type="ECO:0000256" key="15">
    <source>
        <dbReference type="RuleBase" id="RU367005"/>
    </source>
</evidence>
<evidence type="ECO:0000256" key="1">
    <source>
        <dbReference type="ARBA" id="ARBA00004273"/>
    </source>
</evidence>
<evidence type="ECO:0000256" key="11">
    <source>
        <dbReference type="ARBA" id="ARBA00023310"/>
    </source>
</evidence>
<evidence type="ECO:0000256" key="3">
    <source>
        <dbReference type="ARBA" id="ARBA00022448"/>
    </source>
</evidence>
<dbReference type="GO" id="GO:0015078">
    <property type="term" value="F:proton transmembrane transporter activity"/>
    <property type="evidence" value="ECO:0007669"/>
    <property type="project" value="InterPro"/>
</dbReference>